<gene>
    <name evidence="2" type="ORF">CLV28_2745</name>
</gene>
<protein>
    <submittedName>
        <fullName evidence="2">Uncharacterized protein</fullName>
    </submittedName>
</protein>
<evidence type="ECO:0000313" key="3">
    <source>
        <dbReference type="Proteomes" id="UP000231693"/>
    </source>
</evidence>
<organism evidence="2 3">
    <name type="scientific">Sediminihabitans luteus</name>
    <dbReference type="NCBI Taxonomy" id="1138585"/>
    <lineage>
        <taxon>Bacteria</taxon>
        <taxon>Bacillati</taxon>
        <taxon>Actinomycetota</taxon>
        <taxon>Actinomycetes</taxon>
        <taxon>Micrococcales</taxon>
        <taxon>Cellulomonadaceae</taxon>
        <taxon>Sediminihabitans</taxon>
    </lineage>
</organism>
<proteinExistence type="predicted"/>
<dbReference type="RefSeq" id="WP_100423885.1">
    <property type="nucleotide sequence ID" value="NZ_BOOX01000005.1"/>
</dbReference>
<sequence>MTSTSTSRSAAHLAAPASARPGTTNPAARFAAAGILALATMLPFVGAPTAAASSVQQVIAAARTHTDAITLSLAQVDDDVRRLLGTLQAEVGDAVASARAATEQAVSALAAADDAARSPESGTTSITDPELRASVELADAQVALDAASAQLRYVTSALDESGVGVPSSLVALGERIDTLRGRTAGS</sequence>
<dbReference type="EMBL" id="PGFE01000005">
    <property type="protein sequence ID" value="PJJ69280.1"/>
    <property type="molecule type" value="Genomic_DNA"/>
</dbReference>
<evidence type="ECO:0000313" key="2">
    <source>
        <dbReference type="EMBL" id="PJJ69280.1"/>
    </source>
</evidence>
<keyword evidence="3" id="KW-1185">Reference proteome</keyword>
<reference evidence="2 3" key="1">
    <citation type="submission" date="2017-11" db="EMBL/GenBank/DDBJ databases">
        <title>Genomic Encyclopedia of Archaeal and Bacterial Type Strains, Phase II (KMG-II): From Individual Species to Whole Genera.</title>
        <authorList>
            <person name="Goeker M."/>
        </authorList>
    </citation>
    <scope>NUCLEOTIDE SEQUENCE [LARGE SCALE GENOMIC DNA]</scope>
    <source>
        <strain evidence="2 3">DSM 25478</strain>
    </source>
</reference>
<feature type="compositionally biased region" description="Low complexity" evidence="1">
    <location>
        <begin position="7"/>
        <end position="24"/>
    </location>
</feature>
<comment type="caution">
    <text evidence="2">The sequence shown here is derived from an EMBL/GenBank/DDBJ whole genome shotgun (WGS) entry which is preliminary data.</text>
</comment>
<accession>A0A2M9CD54</accession>
<name>A0A2M9CD54_9CELL</name>
<dbReference type="AlphaFoldDB" id="A0A2M9CD54"/>
<evidence type="ECO:0000256" key="1">
    <source>
        <dbReference type="SAM" id="MobiDB-lite"/>
    </source>
</evidence>
<feature type="region of interest" description="Disordered" evidence="1">
    <location>
        <begin position="1"/>
        <end position="24"/>
    </location>
</feature>
<dbReference type="Proteomes" id="UP000231693">
    <property type="component" value="Unassembled WGS sequence"/>
</dbReference>